<dbReference type="Proteomes" id="UP001642464">
    <property type="component" value="Unassembled WGS sequence"/>
</dbReference>
<evidence type="ECO:0000313" key="2">
    <source>
        <dbReference type="EMBL" id="CAK9055964.1"/>
    </source>
</evidence>
<gene>
    <name evidence="2" type="ORF">SCF082_LOCUS30203</name>
</gene>
<feature type="region of interest" description="Disordered" evidence="1">
    <location>
        <begin position="161"/>
        <end position="197"/>
    </location>
</feature>
<name>A0ABP0MX62_9DINO</name>
<sequence length="706" mass="77433">MAPGAGGAPAAISIWTTSPIFFDSPALAAAQAAEVAARLGTRTVEAAEQLSRGIERRNGSLPGALPTPPGAAEGFDEMDSYPKPLPRLGGGRSPERRHVNGSRPTDTWQGRQGQSQEPKVSGDQSTLVSPAPWVSLPEVPTQVPPEAEHWPYSSRWEPVTAEGRQASSLPPPPMSVSMPTAPVSAPTSRRGRSRPCSPMRSEYQWLEALPPVPPTALWFASKAEELERRRSRERTPSQGYEVYTGYPGYGGYAALWPPPPLPPVSEDLRLRLEKLEAAAEKWLCAYPPQDFRLDLSARPKNSAELVEKSKVDPEKFRIWHVGGRANTPLSYWKAWKRADLQTRPATTAGHVRSFLAAWKVVQLVKESKTCAAYNKAVGPDIATGVQGFQLRAATLWILHPRRTLGILDGQLRLQKTRPLDGAWISNEDGSLRGEVQGERDKRRRTTARVGGFPLGVRWHRVERQENLCLMVDGVRHFAVLSLDGRRISWADGDVWLRAESLDPEEVAFQETVKTQCEDPLISSDAVLTHADTDVALSFNMEVVLRTEAGLSGSSVGGPTQMALHGPGIAPCSVAVLIKVHRSEVDWDVVGFRLGPRAKPSELPKLSWPGSFGSWAAILQGSLAEAVSAVFLREALFFEVGDEHLEPMGDLDVGATVRLVNLTKVTSRHSERLSFKLENLRVVLFLADSPWRMDFALLSLEVVLQNA</sequence>
<evidence type="ECO:0000256" key="1">
    <source>
        <dbReference type="SAM" id="MobiDB-lite"/>
    </source>
</evidence>
<proteinExistence type="predicted"/>
<organism evidence="2 3">
    <name type="scientific">Durusdinium trenchii</name>
    <dbReference type="NCBI Taxonomy" id="1381693"/>
    <lineage>
        <taxon>Eukaryota</taxon>
        <taxon>Sar</taxon>
        <taxon>Alveolata</taxon>
        <taxon>Dinophyceae</taxon>
        <taxon>Suessiales</taxon>
        <taxon>Symbiodiniaceae</taxon>
        <taxon>Durusdinium</taxon>
    </lineage>
</organism>
<feature type="compositionally biased region" description="Low complexity" evidence="1">
    <location>
        <begin position="175"/>
        <end position="184"/>
    </location>
</feature>
<protein>
    <submittedName>
        <fullName evidence="2">Uncharacterized protein</fullName>
    </submittedName>
</protein>
<dbReference type="EMBL" id="CAXAMM010024780">
    <property type="protein sequence ID" value="CAK9055964.1"/>
    <property type="molecule type" value="Genomic_DNA"/>
</dbReference>
<feature type="compositionally biased region" description="Polar residues" evidence="1">
    <location>
        <begin position="102"/>
        <end position="128"/>
    </location>
</feature>
<feature type="region of interest" description="Disordered" evidence="1">
    <location>
        <begin position="51"/>
        <end position="149"/>
    </location>
</feature>
<evidence type="ECO:0000313" key="3">
    <source>
        <dbReference type="Proteomes" id="UP001642464"/>
    </source>
</evidence>
<reference evidence="2 3" key="1">
    <citation type="submission" date="2024-02" db="EMBL/GenBank/DDBJ databases">
        <authorList>
            <person name="Chen Y."/>
            <person name="Shah S."/>
            <person name="Dougan E. K."/>
            <person name="Thang M."/>
            <person name="Chan C."/>
        </authorList>
    </citation>
    <scope>NUCLEOTIDE SEQUENCE [LARGE SCALE GENOMIC DNA]</scope>
</reference>
<accession>A0ABP0MX62</accession>
<keyword evidence="3" id="KW-1185">Reference proteome</keyword>
<comment type="caution">
    <text evidence="2">The sequence shown here is derived from an EMBL/GenBank/DDBJ whole genome shotgun (WGS) entry which is preliminary data.</text>
</comment>